<feature type="transmembrane region" description="Helical" evidence="6">
    <location>
        <begin position="132"/>
        <end position="155"/>
    </location>
</feature>
<protein>
    <recommendedName>
        <fullName evidence="7">Rhodopsin domain-containing protein</fullName>
    </recommendedName>
</protein>
<dbReference type="GO" id="GO:0016020">
    <property type="term" value="C:membrane"/>
    <property type="evidence" value="ECO:0007669"/>
    <property type="project" value="UniProtKB-SubCell"/>
</dbReference>
<keyword evidence="4 6" id="KW-0472">Membrane</keyword>
<evidence type="ECO:0000313" key="9">
    <source>
        <dbReference type="EMBL" id="KNB15519.1"/>
    </source>
</evidence>
<feature type="transmembrane region" description="Helical" evidence="6">
    <location>
        <begin position="12"/>
        <end position="31"/>
    </location>
</feature>
<evidence type="ECO:0000256" key="4">
    <source>
        <dbReference type="ARBA" id="ARBA00023136"/>
    </source>
</evidence>
<organism evidence="9 10">
    <name type="scientific">Fusarium oxysporum f. sp. lycopersici (strain 4287 / CBS 123668 / FGSC 9935 / NRRL 34936)</name>
    <name type="common">Fusarium vascular wilt of tomato</name>
    <dbReference type="NCBI Taxonomy" id="426428"/>
    <lineage>
        <taxon>Eukaryota</taxon>
        <taxon>Fungi</taxon>
        <taxon>Dikarya</taxon>
        <taxon>Ascomycota</taxon>
        <taxon>Pezizomycotina</taxon>
        <taxon>Sordariomycetes</taxon>
        <taxon>Hypocreomycetidae</taxon>
        <taxon>Hypocreales</taxon>
        <taxon>Nectriaceae</taxon>
        <taxon>Fusarium</taxon>
        <taxon>Fusarium oxysporum species complex</taxon>
    </lineage>
</organism>
<evidence type="ECO:0000256" key="6">
    <source>
        <dbReference type="SAM" id="Phobius"/>
    </source>
</evidence>
<dbReference type="KEGG" id="fox:FOXG_20946"/>
<dbReference type="GeneID" id="28962067"/>
<dbReference type="PANTHER" id="PTHR33048">
    <property type="entry name" value="PTH11-LIKE INTEGRAL MEMBRANE PROTEIN (AFU_ORTHOLOGUE AFUA_5G11245)"/>
    <property type="match status" value="1"/>
</dbReference>
<feature type="transmembrane region" description="Helical" evidence="6">
    <location>
        <begin position="91"/>
        <end position="112"/>
    </location>
</feature>
<evidence type="ECO:0000313" key="8">
    <source>
        <dbReference type="EMBL" id="KNB13841.1"/>
    </source>
</evidence>
<evidence type="ECO:0000256" key="3">
    <source>
        <dbReference type="ARBA" id="ARBA00022989"/>
    </source>
</evidence>
<comment type="subcellular location">
    <subcellularLocation>
        <location evidence="1">Membrane</location>
        <topology evidence="1">Multi-pass membrane protein</topology>
    </subcellularLocation>
</comment>
<reference evidence="9" key="2">
    <citation type="journal article" date="2010" name="Nature">
        <title>Comparative genomics reveals mobile pathogenicity chromosomes in Fusarium.</title>
        <authorList>
            <person name="Ma L.J."/>
            <person name="van der Does H.C."/>
            <person name="Borkovich K.A."/>
            <person name="Coleman J.J."/>
            <person name="Daboussi M.J."/>
            <person name="Di Pietro A."/>
            <person name="Dufresne M."/>
            <person name="Freitag M."/>
            <person name="Grabherr M."/>
            <person name="Henrissat B."/>
            <person name="Houterman P.M."/>
            <person name="Kang S."/>
            <person name="Shim W.B."/>
            <person name="Woloshuk C."/>
            <person name="Xie X."/>
            <person name="Xu J.R."/>
            <person name="Antoniw J."/>
            <person name="Baker S.E."/>
            <person name="Bluhm B.H."/>
            <person name="Breakspear A."/>
            <person name="Brown D.W."/>
            <person name="Butchko R.A."/>
            <person name="Chapman S."/>
            <person name="Coulson R."/>
            <person name="Coutinho P.M."/>
            <person name="Danchin E.G."/>
            <person name="Diener A."/>
            <person name="Gale L.R."/>
            <person name="Gardiner D.M."/>
            <person name="Goff S."/>
            <person name="Hammond-Kosack K.E."/>
            <person name="Hilburn K."/>
            <person name="Hua-Van A."/>
            <person name="Jonkers W."/>
            <person name="Kazan K."/>
            <person name="Kodira C.D."/>
            <person name="Koehrsen M."/>
            <person name="Kumar L."/>
            <person name="Lee Y.H."/>
            <person name="Li L."/>
            <person name="Manners J.M."/>
            <person name="Miranda-Saavedra D."/>
            <person name="Mukherjee M."/>
            <person name="Park G."/>
            <person name="Park J."/>
            <person name="Park S.Y."/>
            <person name="Proctor R.H."/>
            <person name="Regev A."/>
            <person name="Ruiz-Roldan M.C."/>
            <person name="Sain D."/>
            <person name="Sakthikumar S."/>
            <person name="Sykes S."/>
            <person name="Schwartz D.C."/>
            <person name="Turgeon B.G."/>
            <person name="Wapinski I."/>
            <person name="Yoder O."/>
            <person name="Young S."/>
            <person name="Zeng Q."/>
            <person name="Zhou S."/>
            <person name="Galagan J."/>
            <person name="Cuomo C.A."/>
            <person name="Kistler H.C."/>
            <person name="Rep M."/>
        </authorList>
    </citation>
    <scope>NUCLEOTIDE SEQUENCE [LARGE SCALE GENOMIC DNA]</scope>
    <source>
        <strain evidence="9">4287</strain>
    </source>
</reference>
<dbReference type="VEuPathDB" id="FungiDB:FOXG_20946"/>
<name>A0A0J9VX09_FUSO4</name>
<evidence type="ECO:0000256" key="1">
    <source>
        <dbReference type="ARBA" id="ARBA00004141"/>
    </source>
</evidence>
<sequence>MSELVGSLKFQRVYECLALAILACIKIAIHLEDCQVLANITTFRGLFWRASIFIIPILSIFTLVTIVLINRKPYDHSNIGEFWKHKPRRELFIFMEITEAIQLFTDLLMIALPQCVIWRLQLCWKKKLKIALVLESGVIPCTVGLVSLILTVIYSGRADSVWYIRHPELLKNAEIACWFVIRAEKCVPQIHESLGRQKNATNVPIQSSNMEFGLEGGLAGAGSKEVLLDPTLSKG</sequence>
<dbReference type="GeneID" id="28961652"/>
<dbReference type="AlphaFoldDB" id="A0A0J9VX09"/>
<dbReference type="VEuPathDB" id="FungiDB:FOXG_21361"/>
<evidence type="ECO:0000256" key="2">
    <source>
        <dbReference type="ARBA" id="ARBA00022692"/>
    </source>
</evidence>
<proteinExistence type="inferred from homology"/>
<feature type="domain" description="Rhodopsin" evidence="7">
    <location>
        <begin position="16"/>
        <end position="191"/>
    </location>
</feature>
<dbReference type="Pfam" id="PF20684">
    <property type="entry name" value="Fung_rhodopsin"/>
    <property type="match status" value="1"/>
</dbReference>
<evidence type="ECO:0000256" key="5">
    <source>
        <dbReference type="ARBA" id="ARBA00038359"/>
    </source>
</evidence>
<feature type="transmembrane region" description="Helical" evidence="6">
    <location>
        <begin position="46"/>
        <end position="70"/>
    </location>
</feature>
<accession>A0A0J9VX09</accession>
<dbReference type="InterPro" id="IPR052337">
    <property type="entry name" value="SAT4-like"/>
</dbReference>
<evidence type="ECO:0000313" key="10">
    <source>
        <dbReference type="Proteomes" id="UP000009097"/>
    </source>
</evidence>
<dbReference type="RefSeq" id="XP_018251886.1">
    <property type="nucleotide sequence ID" value="XM_018401273.1"/>
</dbReference>
<dbReference type="KEGG" id="fox:FOXG_21361"/>
<comment type="similarity">
    <text evidence="5">Belongs to the SAT4 family.</text>
</comment>
<dbReference type="EMBL" id="DS231716">
    <property type="protein sequence ID" value="KNB15519.1"/>
    <property type="molecule type" value="Genomic_DNA"/>
</dbReference>
<keyword evidence="3 6" id="KW-1133">Transmembrane helix</keyword>
<dbReference type="EMBL" id="DS231713">
    <property type="protein sequence ID" value="KNB13841.1"/>
    <property type="molecule type" value="Genomic_DNA"/>
</dbReference>
<evidence type="ECO:0000259" key="7">
    <source>
        <dbReference type="Pfam" id="PF20684"/>
    </source>
</evidence>
<dbReference type="PANTHER" id="PTHR33048:SF47">
    <property type="entry name" value="INTEGRAL MEMBRANE PROTEIN-RELATED"/>
    <property type="match status" value="1"/>
</dbReference>
<keyword evidence="2 6" id="KW-0812">Transmembrane</keyword>
<reference evidence="9" key="1">
    <citation type="submission" date="2007-04" db="EMBL/GenBank/DDBJ databases">
        <authorList>
            <consortium name="The Broad Institute Genome Sequencing Platform"/>
            <person name="Birren B."/>
            <person name="Lander E."/>
            <person name="Galagan J."/>
            <person name="Nusbaum C."/>
            <person name="Devon K."/>
            <person name="Ma L.-J."/>
            <person name="Jaffe D."/>
            <person name="Butler J."/>
            <person name="Alvarez P."/>
            <person name="Gnerre S."/>
            <person name="Grabherr M."/>
            <person name="Kleber M."/>
            <person name="Mauceli E."/>
            <person name="Brockman W."/>
            <person name="MacCallum I.A."/>
            <person name="Young S."/>
            <person name="LaButti K."/>
            <person name="DeCaprio D."/>
            <person name="Crawford M."/>
            <person name="Koehrsen M."/>
            <person name="Engels R."/>
            <person name="Montgomery P."/>
            <person name="Pearson M."/>
            <person name="Howarth C."/>
            <person name="Larson L."/>
            <person name="White J."/>
            <person name="O'Leary S."/>
            <person name="Kodira C."/>
            <person name="Zeng Q."/>
            <person name="Yandava C."/>
            <person name="Alvarado L."/>
            <person name="Kistler C."/>
            <person name="Shim W.-B."/>
            <person name="Kang S."/>
            <person name="Woloshuk C."/>
        </authorList>
    </citation>
    <scope>NUCLEOTIDE SEQUENCE</scope>
    <source>
        <strain evidence="9">4287</strain>
    </source>
</reference>
<dbReference type="InterPro" id="IPR049326">
    <property type="entry name" value="Rhodopsin_dom_fungi"/>
</dbReference>
<dbReference type="Proteomes" id="UP000009097">
    <property type="component" value="Unassembled WGS sequence"/>
</dbReference>
<dbReference type="RefSeq" id="XP_018253564.1">
    <property type="nucleotide sequence ID" value="XM_018401695.1"/>
</dbReference>
<gene>
    <name evidence="8" type="ORF">FOXG_20946</name>
    <name evidence="9" type="ORF">FOXG_21361</name>
</gene>